<dbReference type="InterPro" id="IPR033985">
    <property type="entry name" value="SusD-like_N"/>
</dbReference>
<feature type="domain" description="SusD-like N-terminal" evidence="7">
    <location>
        <begin position="21"/>
        <end position="230"/>
    </location>
</feature>
<dbReference type="GO" id="GO:0009279">
    <property type="term" value="C:cell outer membrane"/>
    <property type="evidence" value="ECO:0007669"/>
    <property type="project" value="UniProtKB-SubCell"/>
</dbReference>
<feature type="domain" description="RagB/SusD" evidence="6">
    <location>
        <begin position="372"/>
        <end position="507"/>
    </location>
</feature>
<dbReference type="PROSITE" id="PS51257">
    <property type="entry name" value="PROKAR_LIPOPROTEIN"/>
    <property type="match status" value="1"/>
</dbReference>
<dbReference type="OrthoDB" id="653598at2"/>
<evidence type="ECO:0000256" key="2">
    <source>
        <dbReference type="ARBA" id="ARBA00006275"/>
    </source>
</evidence>
<dbReference type="SUPFAM" id="SSF48452">
    <property type="entry name" value="TPR-like"/>
    <property type="match status" value="1"/>
</dbReference>
<dbReference type="Pfam" id="PF14322">
    <property type="entry name" value="SusD-like_3"/>
    <property type="match status" value="1"/>
</dbReference>
<evidence type="ECO:0000313" key="9">
    <source>
        <dbReference type="Proteomes" id="UP000183257"/>
    </source>
</evidence>
<dbReference type="InterPro" id="IPR012944">
    <property type="entry name" value="SusD_RagB_dom"/>
</dbReference>
<comment type="similarity">
    <text evidence="2">Belongs to the SusD family.</text>
</comment>
<dbReference type="Gene3D" id="1.25.40.390">
    <property type="match status" value="1"/>
</dbReference>
<evidence type="ECO:0000256" key="1">
    <source>
        <dbReference type="ARBA" id="ARBA00004442"/>
    </source>
</evidence>
<gene>
    <name evidence="8" type="ORF">SAMN05660313_00994</name>
</gene>
<reference evidence="9" key="1">
    <citation type="submission" date="2016-11" db="EMBL/GenBank/DDBJ databases">
        <authorList>
            <person name="Varghese N."/>
            <person name="Submissions S."/>
        </authorList>
    </citation>
    <scope>NUCLEOTIDE SEQUENCE [LARGE SCALE GENOMIC DNA]</scope>
    <source>
        <strain evidence="9">DSM 24786</strain>
    </source>
</reference>
<keyword evidence="3" id="KW-0732">Signal</keyword>
<sequence length="508" mass="58193">MKIYKYILGIVLVGASVSCNDFLEESPSKSTSVVPETIDHLESLLNDYSTFAAEGASELIFGTDDFALTTDLFDGIPASISTTNVHYATWDTEYLPTTTRPYWTQEWKKIFIANLILQNVSDVSGSETQKQQLKAEAHFIRAYSYFQMANIYCLPYTNGNKAELGLPLKQTTSFEENIERATLEETYAQIETDLQIALELNMDLEVINGQNRTWRASTVAVLGFAARYYLALNDYTKAQSYAEDALDLHNFLRDYNTDMSFSTRPNPVTIFNPDPEVVNIDYPYTHDLQTIPTDKLEWGESYYYRFLSNYSWNYYPSTDLLGIYDQDYDLRYKYHIVEDYTYDRGAVNPAFSYPGYIFFFKSDILSGPSVPEMLLIKAECQVRQGSWADGIQTANILRGYRIDASAPANVRDLFATSQEDALTKVLEERRREMPFVHRWYDIRRLNNNEVATDDVTLSRTFYPYTGGTVLSSETPINFTLDKNSRKFARPIPETDIIASGGVLKQNQY</sequence>
<organism evidence="8 9">
    <name type="scientific">Cellulophaga fucicola</name>
    <dbReference type="NCBI Taxonomy" id="76595"/>
    <lineage>
        <taxon>Bacteria</taxon>
        <taxon>Pseudomonadati</taxon>
        <taxon>Bacteroidota</taxon>
        <taxon>Flavobacteriia</taxon>
        <taxon>Flavobacteriales</taxon>
        <taxon>Flavobacteriaceae</taxon>
        <taxon>Cellulophaga</taxon>
    </lineage>
</organism>
<dbReference type="Proteomes" id="UP000183257">
    <property type="component" value="Unassembled WGS sequence"/>
</dbReference>
<keyword evidence="5" id="KW-0998">Cell outer membrane</keyword>
<dbReference type="Pfam" id="PF07980">
    <property type="entry name" value="SusD_RagB"/>
    <property type="match status" value="1"/>
</dbReference>
<dbReference type="STRING" id="76595.SAMN05660313_00994"/>
<evidence type="ECO:0000259" key="6">
    <source>
        <dbReference type="Pfam" id="PF07980"/>
    </source>
</evidence>
<proteinExistence type="inferred from homology"/>
<dbReference type="EMBL" id="FPIY01000001">
    <property type="protein sequence ID" value="SFW27502.1"/>
    <property type="molecule type" value="Genomic_DNA"/>
</dbReference>
<dbReference type="InterPro" id="IPR011990">
    <property type="entry name" value="TPR-like_helical_dom_sf"/>
</dbReference>
<name>A0A1K1MZR1_9FLAO</name>
<dbReference type="RefSeq" id="WP_072302638.1">
    <property type="nucleotide sequence ID" value="NZ_FPIY01000001.1"/>
</dbReference>
<evidence type="ECO:0000313" key="8">
    <source>
        <dbReference type="EMBL" id="SFW27502.1"/>
    </source>
</evidence>
<evidence type="ECO:0000256" key="5">
    <source>
        <dbReference type="ARBA" id="ARBA00023237"/>
    </source>
</evidence>
<protein>
    <submittedName>
        <fullName evidence="8">SusD family protein</fullName>
    </submittedName>
</protein>
<keyword evidence="9" id="KW-1185">Reference proteome</keyword>
<evidence type="ECO:0000256" key="4">
    <source>
        <dbReference type="ARBA" id="ARBA00023136"/>
    </source>
</evidence>
<comment type="subcellular location">
    <subcellularLocation>
        <location evidence="1">Cell outer membrane</location>
    </subcellularLocation>
</comment>
<keyword evidence="4" id="KW-0472">Membrane</keyword>
<accession>A0A1K1MZR1</accession>
<evidence type="ECO:0000256" key="3">
    <source>
        <dbReference type="ARBA" id="ARBA00022729"/>
    </source>
</evidence>
<evidence type="ECO:0000259" key="7">
    <source>
        <dbReference type="Pfam" id="PF14322"/>
    </source>
</evidence>
<dbReference type="AlphaFoldDB" id="A0A1K1MZR1"/>